<feature type="compositionally biased region" description="Polar residues" evidence="5">
    <location>
        <begin position="701"/>
        <end position="712"/>
    </location>
</feature>
<dbReference type="GO" id="GO:0006357">
    <property type="term" value="P:regulation of transcription by RNA polymerase II"/>
    <property type="evidence" value="ECO:0007669"/>
    <property type="project" value="TreeGrafter"/>
</dbReference>
<dbReference type="AlphaFoldDB" id="E2AKE2"/>
<feature type="compositionally biased region" description="Low complexity" evidence="5">
    <location>
        <begin position="546"/>
        <end position="621"/>
    </location>
</feature>
<feature type="compositionally biased region" description="Basic and acidic residues" evidence="5">
    <location>
        <begin position="1"/>
        <end position="10"/>
    </location>
</feature>
<dbReference type="PANTHER" id="PTHR13992">
    <property type="entry name" value="NUCLEAR RECEPTOR CO-REPRESSOR RELATED NCOR"/>
    <property type="match status" value="1"/>
</dbReference>
<evidence type="ECO:0000259" key="6">
    <source>
        <dbReference type="PROSITE" id="PS51293"/>
    </source>
</evidence>
<feature type="compositionally biased region" description="Polar residues" evidence="5">
    <location>
        <begin position="17"/>
        <end position="36"/>
    </location>
</feature>
<dbReference type="InterPro" id="IPR031557">
    <property type="entry name" value="N-CoR_GPS2_interact"/>
</dbReference>
<dbReference type="GO" id="GO:0032991">
    <property type="term" value="C:protein-containing complex"/>
    <property type="evidence" value="ECO:0007669"/>
    <property type="project" value="UniProtKB-ARBA"/>
</dbReference>
<feature type="coiled-coil region" evidence="4">
    <location>
        <begin position="158"/>
        <end position="192"/>
    </location>
</feature>
<feature type="region of interest" description="Disordered" evidence="5">
    <location>
        <begin position="1"/>
        <end position="47"/>
    </location>
</feature>
<dbReference type="Gene3D" id="1.20.5.430">
    <property type="match status" value="1"/>
</dbReference>
<keyword evidence="3 4" id="KW-0175">Coiled coil</keyword>
<gene>
    <name evidence="7" type="ORF">EAG_15374</name>
</gene>
<accession>E2AKE2</accession>
<dbReference type="STRING" id="104421.E2AKE2"/>
<feature type="compositionally biased region" description="Polar residues" evidence="5">
    <location>
        <begin position="681"/>
        <end position="690"/>
    </location>
</feature>
<dbReference type="SUPFAM" id="SSF46689">
    <property type="entry name" value="Homeodomain-like"/>
    <property type="match status" value="1"/>
</dbReference>
<feature type="compositionally biased region" description="Low complexity" evidence="5">
    <location>
        <begin position="479"/>
        <end position="492"/>
    </location>
</feature>
<evidence type="ECO:0000256" key="2">
    <source>
        <dbReference type="ARBA" id="ARBA00010097"/>
    </source>
</evidence>
<reference evidence="7 8" key="1">
    <citation type="journal article" date="2010" name="Science">
        <title>Genomic comparison of the ants Camponotus floridanus and Harpegnathos saltator.</title>
        <authorList>
            <person name="Bonasio R."/>
            <person name="Zhang G."/>
            <person name="Ye C."/>
            <person name="Mutti N.S."/>
            <person name="Fang X."/>
            <person name="Qin N."/>
            <person name="Donahue G."/>
            <person name="Yang P."/>
            <person name="Li Q."/>
            <person name="Li C."/>
            <person name="Zhang P."/>
            <person name="Huang Z."/>
            <person name="Berger S.L."/>
            <person name="Reinberg D."/>
            <person name="Wang J."/>
            <person name="Liebig J."/>
        </authorList>
    </citation>
    <scope>NUCLEOTIDE SEQUENCE [LARGE SCALE GENOMIC DNA]</scope>
    <source>
        <strain evidence="8">C129</strain>
    </source>
</reference>
<dbReference type="InterPro" id="IPR009057">
    <property type="entry name" value="Homeodomain-like_sf"/>
</dbReference>
<dbReference type="PROSITE" id="PS51293">
    <property type="entry name" value="SANT"/>
    <property type="match status" value="1"/>
</dbReference>
<evidence type="ECO:0000256" key="4">
    <source>
        <dbReference type="SAM" id="Coils"/>
    </source>
</evidence>
<sequence>MGTGRGDRPRISLLPPTGSSVTPIPSPTASEYQQHARNPPRVGLMPVQPDQYCTRTAIDMASLQQDTPPFKKIRLGQPHQQVQQLQSQPQSRCQSLSPADPCGGKQEQQQQHVVQLQQPLRIDTREQPAVGAYTPQTEAISPTLPEPNTQEDALRSTKDELLQQIGKVDREIAKRENQLNMLRKRIKELEEAANKPLEATGLKRNIEEQSQQPKHQSLAQKIYAENRRKAEEAHRLMEKLGPKIELPLYNQPSDTSVYQENRTRHQTCMRTRLIARLRRDHTERASLHQQQTQTYTILVQEWHRKVERLEATQKRKSKETKNREFFEKVFPELRKQREDKERFNRVGARIKSEADLEEIMDGLQEQELEDKKMRSYAVIPPLLLDAKQRRIAFQNRNGLLQPEELEALHSERKLINVWSSVEHESFKEKYLQHPKNYGVIAQSLEHKGVQDCVHHYYLTKKTENYKQLLRKSRQRTRSSRNNPNNKVNNTSSTIGSIDILTTGVTTRLQREQQKTQENPIDILTAGITTRLQREQQQKTQENPQNSSVTTTSTSTTSTTVTSSVSSTTVTTTTVTTTTTPLSSTASSVSVTADSVTASTTTTSVLNTTASSVSATSTTSSAKDSKETSKENKENKTDSKESHLVKMDSKEDAQLETGKDIKVIMEGKSALSSSASSMNINATNVSTIQSESSKKKPGCRDTSGSGANVATSSRIKDKKKENHTPMETSDEEAPSIDVVGKFQTD</sequence>
<feature type="compositionally biased region" description="Basic and acidic residues" evidence="5">
    <location>
        <begin position="713"/>
        <end position="723"/>
    </location>
</feature>
<organism evidence="8">
    <name type="scientific">Camponotus floridanus</name>
    <name type="common">Florida carpenter ant</name>
    <dbReference type="NCBI Taxonomy" id="104421"/>
    <lineage>
        <taxon>Eukaryota</taxon>
        <taxon>Metazoa</taxon>
        <taxon>Ecdysozoa</taxon>
        <taxon>Arthropoda</taxon>
        <taxon>Hexapoda</taxon>
        <taxon>Insecta</taxon>
        <taxon>Pterygota</taxon>
        <taxon>Neoptera</taxon>
        <taxon>Endopterygota</taxon>
        <taxon>Hymenoptera</taxon>
        <taxon>Apocrita</taxon>
        <taxon>Aculeata</taxon>
        <taxon>Formicoidea</taxon>
        <taxon>Formicidae</taxon>
        <taxon>Formicinae</taxon>
        <taxon>Camponotus</taxon>
    </lineage>
</organism>
<feature type="compositionally biased region" description="Low complexity" evidence="5">
    <location>
        <begin position="76"/>
        <end position="98"/>
    </location>
</feature>
<feature type="region of interest" description="Disordered" evidence="5">
    <location>
        <begin position="76"/>
        <end position="115"/>
    </location>
</feature>
<feature type="domain" description="SANT" evidence="6">
    <location>
        <begin position="413"/>
        <end position="464"/>
    </location>
</feature>
<keyword evidence="7" id="KW-0675">Receptor</keyword>
<dbReference type="Proteomes" id="UP000000311">
    <property type="component" value="Unassembled WGS sequence"/>
</dbReference>
<feature type="region of interest" description="Disordered" evidence="5">
    <location>
        <begin position="532"/>
        <end position="654"/>
    </location>
</feature>
<proteinExistence type="inferred from homology"/>
<dbReference type="OrthoDB" id="10258692at2759"/>
<dbReference type="Pfam" id="PF15784">
    <property type="entry name" value="GPS2_interact"/>
    <property type="match status" value="1"/>
</dbReference>
<evidence type="ECO:0000256" key="5">
    <source>
        <dbReference type="SAM" id="MobiDB-lite"/>
    </source>
</evidence>
<feature type="compositionally biased region" description="Basic and acidic residues" evidence="5">
    <location>
        <begin position="622"/>
        <end position="654"/>
    </location>
</feature>
<protein>
    <submittedName>
        <fullName evidence="7">Nuclear receptor corepressor 1</fullName>
    </submittedName>
</protein>
<feature type="region of interest" description="Disordered" evidence="5">
    <location>
        <begin position="681"/>
        <end position="744"/>
    </location>
</feature>
<dbReference type="PANTHER" id="PTHR13992:SF39">
    <property type="entry name" value="SMRTER, ISOFORM G"/>
    <property type="match status" value="1"/>
</dbReference>
<dbReference type="GO" id="GO:0000785">
    <property type="term" value="C:chromatin"/>
    <property type="evidence" value="ECO:0007669"/>
    <property type="project" value="TreeGrafter"/>
</dbReference>
<dbReference type="Gene3D" id="1.10.10.60">
    <property type="entry name" value="Homeodomain-like"/>
    <property type="match status" value="1"/>
</dbReference>
<feature type="compositionally biased region" description="Low complexity" evidence="5">
    <location>
        <begin position="106"/>
        <end position="115"/>
    </location>
</feature>
<dbReference type="InterPro" id="IPR001005">
    <property type="entry name" value="SANT/Myb"/>
</dbReference>
<evidence type="ECO:0000256" key="1">
    <source>
        <dbReference type="ARBA" id="ARBA00004123"/>
    </source>
</evidence>
<dbReference type="GO" id="GO:0005654">
    <property type="term" value="C:nucleoplasm"/>
    <property type="evidence" value="ECO:0007669"/>
    <property type="project" value="UniProtKB-ARBA"/>
</dbReference>
<comment type="similarity">
    <text evidence="2">Belongs to the N-CoR nuclear receptor corepressors family.</text>
</comment>
<dbReference type="SMART" id="SM00717">
    <property type="entry name" value="SANT"/>
    <property type="match status" value="1"/>
</dbReference>
<evidence type="ECO:0000313" key="7">
    <source>
        <dbReference type="EMBL" id="EFN66084.1"/>
    </source>
</evidence>
<name>E2AKE2_CAMFO</name>
<evidence type="ECO:0000313" key="8">
    <source>
        <dbReference type="Proteomes" id="UP000000311"/>
    </source>
</evidence>
<evidence type="ECO:0000256" key="3">
    <source>
        <dbReference type="ARBA" id="ARBA00023054"/>
    </source>
</evidence>
<keyword evidence="8" id="KW-1185">Reference proteome</keyword>
<dbReference type="InParanoid" id="E2AKE2"/>
<feature type="region of interest" description="Disordered" evidence="5">
    <location>
        <begin position="467"/>
        <end position="494"/>
    </location>
</feature>
<feature type="compositionally biased region" description="Basic residues" evidence="5">
    <location>
        <begin position="468"/>
        <end position="478"/>
    </location>
</feature>
<dbReference type="InterPro" id="IPR017884">
    <property type="entry name" value="SANT_dom"/>
</dbReference>
<dbReference type="OMA" id="HPKNYGV"/>
<comment type="subcellular location">
    <subcellularLocation>
        <location evidence="1">Nucleus</location>
    </subcellularLocation>
</comment>
<dbReference type="InterPro" id="IPR051571">
    <property type="entry name" value="N-CoR_corepressor"/>
</dbReference>
<dbReference type="EMBL" id="GL440262">
    <property type="protein sequence ID" value="EFN66084.1"/>
    <property type="molecule type" value="Genomic_DNA"/>
</dbReference>